<keyword evidence="5 6" id="KW-0472">Membrane</keyword>
<dbReference type="Proteomes" id="UP000094412">
    <property type="component" value="Unassembled WGS sequence"/>
</dbReference>
<dbReference type="PANTHER" id="PTHR38459:SF1">
    <property type="entry name" value="PROPHAGE BACTOPRENOL-LINKED GLUCOSE TRANSLOCASE HOMOLOG"/>
    <property type="match status" value="1"/>
</dbReference>
<accession>A0A1C2DDR2</accession>
<keyword evidence="4 6" id="KW-1133">Transmembrane helix</keyword>
<evidence type="ECO:0000256" key="5">
    <source>
        <dbReference type="ARBA" id="ARBA00023136"/>
    </source>
</evidence>
<dbReference type="InterPro" id="IPR051401">
    <property type="entry name" value="GtrA_CellWall_Glycosyl"/>
</dbReference>
<feature type="transmembrane region" description="Helical" evidence="6">
    <location>
        <begin position="107"/>
        <end position="128"/>
    </location>
</feature>
<feature type="transmembrane region" description="Helical" evidence="6">
    <location>
        <begin position="41"/>
        <end position="59"/>
    </location>
</feature>
<dbReference type="Pfam" id="PF04138">
    <property type="entry name" value="GtrA_DPMS_TM"/>
    <property type="match status" value="1"/>
</dbReference>
<dbReference type="GO" id="GO:0005886">
    <property type="term" value="C:plasma membrane"/>
    <property type="evidence" value="ECO:0007669"/>
    <property type="project" value="TreeGrafter"/>
</dbReference>
<evidence type="ECO:0000313" key="8">
    <source>
        <dbReference type="EMBL" id="OCX12899.1"/>
    </source>
</evidence>
<dbReference type="AlphaFoldDB" id="A0A1C2DDR2"/>
<dbReference type="OrthoDB" id="8081941at2"/>
<evidence type="ECO:0000256" key="2">
    <source>
        <dbReference type="ARBA" id="ARBA00009399"/>
    </source>
</evidence>
<dbReference type="GO" id="GO:0000271">
    <property type="term" value="P:polysaccharide biosynthetic process"/>
    <property type="evidence" value="ECO:0007669"/>
    <property type="project" value="InterPro"/>
</dbReference>
<reference evidence="8 9" key="1">
    <citation type="submission" date="2016-08" db="EMBL/GenBank/DDBJ databases">
        <title>Whole genome sequence of Mesorhizobium sp. strain UASWS1009 isolated from industrial sewage.</title>
        <authorList>
            <person name="Crovadore J."/>
            <person name="Calmin G."/>
            <person name="Chablais R."/>
            <person name="Cochard B."/>
            <person name="Lefort F."/>
        </authorList>
    </citation>
    <scope>NUCLEOTIDE SEQUENCE [LARGE SCALE GENOMIC DNA]</scope>
    <source>
        <strain evidence="8 9">UASWS1009</strain>
    </source>
</reference>
<evidence type="ECO:0000256" key="4">
    <source>
        <dbReference type="ARBA" id="ARBA00022989"/>
    </source>
</evidence>
<keyword evidence="9" id="KW-1185">Reference proteome</keyword>
<comment type="subcellular location">
    <subcellularLocation>
        <location evidence="1">Membrane</location>
        <topology evidence="1">Multi-pass membrane protein</topology>
    </subcellularLocation>
</comment>
<dbReference type="PANTHER" id="PTHR38459">
    <property type="entry name" value="PROPHAGE BACTOPRENOL-LINKED GLUCOSE TRANSLOCASE HOMOLOG"/>
    <property type="match status" value="1"/>
</dbReference>
<sequence length="134" mass="14305">MVITAQNFLRSRLTRFVIVGAGANLLLFALTYILLRCGVPALLAGAAGYAAAFGAAYLAQRDWTFGGMHRDNSPLPRYAMAQLACAATSSLVGHICTSRLAMAPSAASLTVTITAAFMSYVVTSRWVFVSEDRH</sequence>
<dbReference type="InterPro" id="IPR007267">
    <property type="entry name" value="GtrA_DPMS_TM"/>
</dbReference>
<feature type="domain" description="GtrA/DPMS transmembrane" evidence="7">
    <location>
        <begin position="15"/>
        <end position="128"/>
    </location>
</feature>
<evidence type="ECO:0000256" key="1">
    <source>
        <dbReference type="ARBA" id="ARBA00004141"/>
    </source>
</evidence>
<protein>
    <recommendedName>
        <fullName evidence="7">GtrA/DPMS transmembrane domain-containing protein</fullName>
    </recommendedName>
</protein>
<keyword evidence="3 6" id="KW-0812">Transmembrane</keyword>
<comment type="similarity">
    <text evidence="2">Belongs to the GtrA family.</text>
</comment>
<evidence type="ECO:0000256" key="3">
    <source>
        <dbReference type="ARBA" id="ARBA00022692"/>
    </source>
</evidence>
<organism evidence="8 9">
    <name type="scientific">Mesorhizobium hungaricum</name>
    <dbReference type="NCBI Taxonomy" id="1566387"/>
    <lineage>
        <taxon>Bacteria</taxon>
        <taxon>Pseudomonadati</taxon>
        <taxon>Pseudomonadota</taxon>
        <taxon>Alphaproteobacteria</taxon>
        <taxon>Hyphomicrobiales</taxon>
        <taxon>Phyllobacteriaceae</taxon>
        <taxon>Mesorhizobium</taxon>
    </lineage>
</organism>
<gene>
    <name evidence="8" type="ORF">QV13_25345</name>
</gene>
<feature type="transmembrane region" description="Helical" evidence="6">
    <location>
        <begin position="16"/>
        <end position="35"/>
    </location>
</feature>
<proteinExistence type="inferred from homology"/>
<name>A0A1C2DDR2_9HYPH</name>
<evidence type="ECO:0000313" key="9">
    <source>
        <dbReference type="Proteomes" id="UP000094412"/>
    </source>
</evidence>
<dbReference type="STRING" id="1566387.QV13_25345"/>
<evidence type="ECO:0000259" key="7">
    <source>
        <dbReference type="Pfam" id="PF04138"/>
    </source>
</evidence>
<dbReference type="EMBL" id="MDEO01000036">
    <property type="protein sequence ID" value="OCX12899.1"/>
    <property type="molecule type" value="Genomic_DNA"/>
</dbReference>
<dbReference type="RefSeq" id="WP_024927533.1">
    <property type="nucleotide sequence ID" value="NZ_MDEO01000036.1"/>
</dbReference>
<evidence type="ECO:0000256" key="6">
    <source>
        <dbReference type="SAM" id="Phobius"/>
    </source>
</evidence>
<comment type="caution">
    <text evidence="8">The sequence shown here is derived from an EMBL/GenBank/DDBJ whole genome shotgun (WGS) entry which is preliminary data.</text>
</comment>